<evidence type="ECO:0000256" key="1">
    <source>
        <dbReference type="SAM" id="Phobius"/>
    </source>
</evidence>
<reference evidence="2 3" key="1">
    <citation type="journal article" date="2015" name="Genome Biol. Evol.">
        <title>Comparative Genomics of a Bacterivorous Green Alga Reveals Evolutionary Causalities and Consequences of Phago-Mixotrophic Mode of Nutrition.</title>
        <authorList>
            <person name="Burns J.A."/>
            <person name="Paasch A."/>
            <person name="Narechania A."/>
            <person name="Kim E."/>
        </authorList>
    </citation>
    <scope>NUCLEOTIDE SEQUENCE [LARGE SCALE GENOMIC DNA]</scope>
    <source>
        <strain evidence="2 3">PLY_AMNH</strain>
    </source>
</reference>
<evidence type="ECO:0000313" key="2">
    <source>
        <dbReference type="EMBL" id="KAK3265472.1"/>
    </source>
</evidence>
<sequence length="200" mass="21978">MRTDDKCVEDQVVTQRRALQDIKDAQELNIFQRVYYYQVIKCSAFSAVEGFKQLHNVGREWSAILHEAVKKIGRVRFAVGVVITLLTIVISLTVVLKDAHAVKEEAEAAAAVNRKSVVLANLISDISLSPGKSSLLQQVPYKLIFPIKAPPTRNSHASTVLIMSSGVVLAAWFGGIEEGTPDTSIWMAERASTGTWSSPR</sequence>
<dbReference type="AlphaFoldDB" id="A0AAE0KYM4"/>
<protein>
    <submittedName>
        <fullName evidence="2">Uncharacterized protein</fullName>
    </submittedName>
</protein>
<accession>A0AAE0KYM4</accession>
<dbReference type="EMBL" id="LGRX02013900">
    <property type="protein sequence ID" value="KAK3265472.1"/>
    <property type="molecule type" value="Genomic_DNA"/>
</dbReference>
<keyword evidence="1" id="KW-0472">Membrane</keyword>
<feature type="transmembrane region" description="Helical" evidence="1">
    <location>
        <begin position="77"/>
        <end position="96"/>
    </location>
</feature>
<organism evidence="2 3">
    <name type="scientific">Cymbomonas tetramitiformis</name>
    <dbReference type="NCBI Taxonomy" id="36881"/>
    <lineage>
        <taxon>Eukaryota</taxon>
        <taxon>Viridiplantae</taxon>
        <taxon>Chlorophyta</taxon>
        <taxon>Pyramimonadophyceae</taxon>
        <taxon>Pyramimonadales</taxon>
        <taxon>Pyramimonadaceae</taxon>
        <taxon>Cymbomonas</taxon>
    </lineage>
</organism>
<keyword evidence="1" id="KW-1133">Transmembrane helix</keyword>
<comment type="caution">
    <text evidence="2">The sequence shown here is derived from an EMBL/GenBank/DDBJ whole genome shotgun (WGS) entry which is preliminary data.</text>
</comment>
<dbReference type="PANTHER" id="PTHR43752">
    <property type="entry name" value="BNR/ASP-BOX REPEAT FAMILY PROTEIN"/>
    <property type="match status" value="1"/>
</dbReference>
<evidence type="ECO:0000313" key="3">
    <source>
        <dbReference type="Proteomes" id="UP001190700"/>
    </source>
</evidence>
<gene>
    <name evidence="2" type="ORF">CYMTET_25849</name>
</gene>
<keyword evidence="3" id="KW-1185">Reference proteome</keyword>
<dbReference type="Proteomes" id="UP001190700">
    <property type="component" value="Unassembled WGS sequence"/>
</dbReference>
<proteinExistence type="predicted"/>
<keyword evidence="1" id="KW-0812">Transmembrane</keyword>
<name>A0AAE0KYM4_9CHLO</name>
<dbReference type="PANTHER" id="PTHR43752:SF2">
    <property type="entry name" value="BNR_ASP-BOX REPEAT FAMILY PROTEIN"/>
    <property type="match status" value="1"/>
</dbReference>